<feature type="transmembrane region" description="Helical" evidence="5">
    <location>
        <begin position="416"/>
        <end position="433"/>
    </location>
</feature>
<evidence type="ECO:0000256" key="3">
    <source>
        <dbReference type="ARBA" id="ARBA00022989"/>
    </source>
</evidence>
<accession>A0A8T3DCA8</accession>
<dbReference type="GO" id="GO:0016020">
    <property type="term" value="C:membrane"/>
    <property type="evidence" value="ECO:0007669"/>
    <property type="project" value="UniProtKB-SubCell"/>
</dbReference>
<keyword evidence="4 5" id="KW-0472">Membrane</keyword>
<reference evidence="7" key="1">
    <citation type="submission" date="2021-01" db="EMBL/GenBank/DDBJ databases">
        <authorList>
            <person name="Zahm M."/>
            <person name="Roques C."/>
            <person name="Cabau C."/>
            <person name="Klopp C."/>
            <person name="Donnadieu C."/>
            <person name="Jouanno E."/>
            <person name="Lampietro C."/>
            <person name="Louis A."/>
            <person name="Herpin A."/>
            <person name="Echchiki A."/>
            <person name="Berthelot C."/>
            <person name="Parey E."/>
            <person name="Roest-Crollius H."/>
            <person name="Braasch I."/>
            <person name="Postlethwait J."/>
            <person name="Bobe J."/>
            <person name="Montfort J."/>
            <person name="Bouchez O."/>
            <person name="Begum T."/>
            <person name="Mejri S."/>
            <person name="Adams A."/>
            <person name="Chen W.-J."/>
            <person name="Guiguen Y."/>
        </authorList>
    </citation>
    <scope>NUCLEOTIDE SEQUENCE</scope>
    <source>
        <tissue evidence="7">Blood</tissue>
    </source>
</reference>
<sequence length="658" mass="71192">MAEEEFCRNSKMDGRETPPYLPVLDEAELDTLGDRGRMVARPLSDRLKSACRCSGPRLKRCVLGCVPLLSWLPHYSIRDWAVGDLVSGLSVGIMHLPQGMANALLAKVPPVFGLYTSFYPVLIYFIFGTSRHLSMGTFSILAIMVGTVTEEMVLPGNGTQGSGWGRGDGGAVVAEGGGVSRWLSRPLVRGYTTAAALYVTVHQLPLLTGIRVGRHTGVFAIGWTLVDILSHVTEISFGTLAVSAVSMAMLIGGKLLNSHFKTRLPIQIPWEAVMIVLVTVLSVQLDLSGQYAVQTVGQIPNGLSPPVLPALSSLSRLSELFAPALALAVVGFGFTVSMGKMFAFKHGYAVDSNQELLALGLGNSIGGVFQCFAISCSMSRSVVQESTGGKTQMSGAVSALVILVILLKIGDLFEQLPKAVLAAVIVVNLQGMFGQFKDISSLYATDGMDLMVWVVSLVSTLLFNLDLGLAASVAFSLLTVIFRTQHPHCVVLGHISGTDCYRDLRLYSKAKPIPGMTIFCCSSPLYFANAEMYFSMLREAVEQGKQENSAHDCGLGQEATERYSVILELSAVTFMDTVSIGMLHRVLEDWKNEDIVVFLVACSDTLRSQLLRQGIVPELLPRSHLFPSIHHAVRHQRRPPLFPVSPYRSHSVLSASVS</sequence>
<keyword evidence="8" id="KW-1185">Reference proteome</keyword>
<dbReference type="Gene3D" id="3.30.750.24">
    <property type="entry name" value="STAS domain"/>
    <property type="match status" value="1"/>
</dbReference>
<evidence type="ECO:0000259" key="6">
    <source>
        <dbReference type="PROSITE" id="PS50801"/>
    </source>
</evidence>
<dbReference type="EMBL" id="JAERUA010000012">
    <property type="protein sequence ID" value="KAI1892195.1"/>
    <property type="molecule type" value="Genomic_DNA"/>
</dbReference>
<dbReference type="Pfam" id="PF00916">
    <property type="entry name" value="Sulfate_transp"/>
    <property type="match status" value="2"/>
</dbReference>
<feature type="transmembrane region" description="Helical" evidence="5">
    <location>
        <begin position="356"/>
        <end position="380"/>
    </location>
</feature>
<dbReference type="AlphaFoldDB" id="A0A8T3DCA8"/>
<dbReference type="InterPro" id="IPR002645">
    <property type="entry name" value="STAS_dom"/>
</dbReference>
<dbReference type="PROSITE" id="PS01130">
    <property type="entry name" value="SLC26A"/>
    <property type="match status" value="1"/>
</dbReference>
<feature type="transmembrane region" description="Helical" evidence="5">
    <location>
        <begin position="268"/>
        <end position="285"/>
    </location>
</feature>
<evidence type="ECO:0000256" key="2">
    <source>
        <dbReference type="ARBA" id="ARBA00022692"/>
    </source>
</evidence>
<dbReference type="SUPFAM" id="SSF52091">
    <property type="entry name" value="SpoIIaa-like"/>
    <property type="match status" value="1"/>
</dbReference>
<dbReference type="InterPro" id="IPR011547">
    <property type="entry name" value="SLC26A/SulP_dom"/>
</dbReference>
<feature type="transmembrane region" description="Helical" evidence="5">
    <location>
        <begin position="104"/>
        <end position="127"/>
    </location>
</feature>
<name>A0A8T3DCA8_9TELE</name>
<feature type="domain" description="STAS" evidence="6">
    <location>
        <begin position="506"/>
        <end position="636"/>
    </location>
</feature>
<evidence type="ECO:0000313" key="8">
    <source>
        <dbReference type="Proteomes" id="UP000829720"/>
    </source>
</evidence>
<comment type="caution">
    <text evidence="7">The sequence shown here is derived from an EMBL/GenBank/DDBJ whole genome shotgun (WGS) entry which is preliminary data.</text>
</comment>
<feature type="transmembrane region" description="Helical" evidence="5">
    <location>
        <begin position="235"/>
        <end position="256"/>
    </location>
</feature>
<dbReference type="PROSITE" id="PS50801">
    <property type="entry name" value="STAS"/>
    <property type="match status" value="1"/>
</dbReference>
<evidence type="ECO:0000256" key="4">
    <source>
        <dbReference type="ARBA" id="ARBA00023136"/>
    </source>
</evidence>
<dbReference type="Pfam" id="PF01740">
    <property type="entry name" value="STAS"/>
    <property type="match status" value="1"/>
</dbReference>
<dbReference type="PANTHER" id="PTHR11814">
    <property type="entry name" value="SULFATE TRANSPORTER"/>
    <property type="match status" value="1"/>
</dbReference>
<dbReference type="GO" id="GO:0008271">
    <property type="term" value="F:secondary active sulfate transmembrane transporter activity"/>
    <property type="evidence" value="ECO:0007669"/>
    <property type="project" value="InterPro"/>
</dbReference>
<keyword evidence="2 5" id="KW-0812">Transmembrane</keyword>
<evidence type="ECO:0000256" key="1">
    <source>
        <dbReference type="ARBA" id="ARBA00004141"/>
    </source>
</evidence>
<keyword evidence="3 5" id="KW-1133">Transmembrane helix</keyword>
<evidence type="ECO:0000313" key="7">
    <source>
        <dbReference type="EMBL" id="KAI1892195.1"/>
    </source>
</evidence>
<feature type="transmembrane region" description="Helical" evidence="5">
    <location>
        <begin position="392"/>
        <end position="409"/>
    </location>
</feature>
<dbReference type="Proteomes" id="UP000829720">
    <property type="component" value="Unassembled WGS sequence"/>
</dbReference>
<dbReference type="InterPro" id="IPR036513">
    <property type="entry name" value="STAS_dom_sf"/>
</dbReference>
<proteinExistence type="predicted"/>
<dbReference type="InterPro" id="IPR001902">
    <property type="entry name" value="SLC26A/SulP_fam"/>
</dbReference>
<dbReference type="CDD" id="cd07042">
    <property type="entry name" value="STAS_SulP_like_sulfate_transporter"/>
    <property type="match status" value="1"/>
</dbReference>
<protein>
    <recommendedName>
        <fullName evidence="6">STAS domain-containing protein</fullName>
    </recommendedName>
</protein>
<dbReference type="InterPro" id="IPR018045">
    <property type="entry name" value="S04_transporter_CS"/>
</dbReference>
<comment type="subcellular location">
    <subcellularLocation>
        <location evidence="1">Membrane</location>
        <topology evidence="1">Multi-pass membrane protein</topology>
    </subcellularLocation>
</comment>
<organism evidence="7 8">
    <name type="scientific">Albula goreensis</name>
    <dbReference type="NCBI Taxonomy" id="1534307"/>
    <lineage>
        <taxon>Eukaryota</taxon>
        <taxon>Metazoa</taxon>
        <taxon>Chordata</taxon>
        <taxon>Craniata</taxon>
        <taxon>Vertebrata</taxon>
        <taxon>Euteleostomi</taxon>
        <taxon>Actinopterygii</taxon>
        <taxon>Neopterygii</taxon>
        <taxon>Teleostei</taxon>
        <taxon>Albuliformes</taxon>
        <taxon>Albulidae</taxon>
        <taxon>Albula</taxon>
    </lineage>
</organism>
<gene>
    <name evidence="7" type="ORF">AGOR_G00130820</name>
</gene>
<feature type="transmembrane region" description="Helical" evidence="5">
    <location>
        <begin position="453"/>
        <end position="478"/>
    </location>
</feature>
<evidence type="ECO:0000256" key="5">
    <source>
        <dbReference type="SAM" id="Phobius"/>
    </source>
</evidence>
<feature type="transmembrane region" description="Helical" evidence="5">
    <location>
        <begin position="320"/>
        <end position="344"/>
    </location>
</feature>
<dbReference type="OrthoDB" id="288203at2759"/>